<dbReference type="Gene3D" id="3.30.420.10">
    <property type="entry name" value="Ribonuclease H-like superfamily/Ribonuclease H"/>
    <property type="match status" value="1"/>
</dbReference>
<dbReference type="CDD" id="cd02901">
    <property type="entry name" value="Macro_Poa1p-like"/>
    <property type="match status" value="1"/>
</dbReference>
<dbReference type="PROSITE" id="PS50994">
    <property type="entry name" value="INTEGRASE"/>
    <property type="match status" value="1"/>
</dbReference>
<dbReference type="EC" id="2.7.7.49" evidence="1"/>
<dbReference type="GO" id="GO:0003676">
    <property type="term" value="F:nucleic acid binding"/>
    <property type="evidence" value="ECO:0007669"/>
    <property type="project" value="InterPro"/>
</dbReference>
<dbReference type="GO" id="GO:0015074">
    <property type="term" value="P:DNA integration"/>
    <property type="evidence" value="ECO:0007669"/>
    <property type="project" value="InterPro"/>
</dbReference>
<name>A0A2S2QRJ0_9HEMI</name>
<reference evidence="3" key="1">
    <citation type="submission" date="2018-04" db="EMBL/GenBank/DDBJ databases">
        <title>Transcriptome assembly of Sipha flava.</title>
        <authorList>
            <person name="Scully E.D."/>
            <person name="Geib S.M."/>
            <person name="Palmer N.A."/>
            <person name="Koch K."/>
            <person name="Bradshaw J."/>
            <person name="Heng-Moss T."/>
            <person name="Sarath G."/>
        </authorList>
    </citation>
    <scope>NUCLEOTIDE SEQUENCE</scope>
</reference>
<dbReference type="GO" id="GO:0003964">
    <property type="term" value="F:RNA-directed DNA polymerase activity"/>
    <property type="evidence" value="ECO:0007669"/>
    <property type="project" value="UniProtKB-EC"/>
</dbReference>
<dbReference type="InterPro" id="IPR050951">
    <property type="entry name" value="Retrovirus_Pol_polyprotein"/>
</dbReference>
<proteinExistence type="predicted"/>
<dbReference type="AlphaFoldDB" id="A0A2S2QRJ0"/>
<dbReference type="InterPro" id="IPR001584">
    <property type="entry name" value="Integrase_cat-core"/>
</dbReference>
<protein>
    <recommendedName>
        <fullName evidence="1">RNA-directed DNA polymerase</fullName>
        <ecNumber evidence="1">2.7.7.49</ecNumber>
    </recommendedName>
</protein>
<sequence length="549" mass="63618">MRWRLKLAEYTYEVVYKAGTTNTNADALSRISDTMVVKTRTQHQITNPTTSILPYEEYQTASHTNLNSEVDDVTGDLFEASDEFHLAHCISADIKLSQGIALEFRRRYGHLQELKLQRPKKIDVIYYKVSTRYILHLVTKEKHWQKPSYKDMYDTLIKLRLVYVPNIGCGHDELDWTEVRKMIQYVFHESGISIRIYSKHDLSEADKLQIIIEHHSGILGGHRGVQQTIKRIRKQFQWDTMRRDVEDYIKKCASCQVNKVDNRSTKQPMVISTTASEPFERTFIDVVGPLPQTFNGNVYILTIQCDLTKFSVAIPMANKEANTVAYHFVTSFVCTHGLPQNLISEQGTEFLSKIFTETCKLLVVKRTTTSPYHPQANGALERSHRTLAEYLRHYVDTDQQNWDTYIPYAMFAYNSSVHRSTGKQPYELLYGRTLRVPTSIAKPLEPRYNYEDYHAELRSKLQQAHQIARERLIQNKHRTKDKYDSFAKPITIHIGDKVLLQNRTRQGKLSSKWLGPYPVIGLNANENVTILKGKRKAKVHTNLLKLFGE</sequence>
<dbReference type="SUPFAM" id="SSF52949">
    <property type="entry name" value="Macro domain-like"/>
    <property type="match status" value="1"/>
</dbReference>
<dbReference type="Pfam" id="PF00665">
    <property type="entry name" value="rve"/>
    <property type="match status" value="1"/>
</dbReference>
<dbReference type="InterPro" id="IPR043472">
    <property type="entry name" value="Macro_dom-like"/>
</dbReference>
<dbReference type="EMBL" id="GGMS01011152">
    <property type="protein sequence ID" value="MBY80355.1"/>
    <property type="molecule type" value="Transcribed_RNA"/>
</dbReference>
<dbReference type="OrthoDB" id="6606864at2759"/>
<dbReference type="PANTHER" id="PTHR37984">
    <property type="entry name" value="PROTEIN CBG26694"/>
    <property type="match status" value="1"/>
</dbReference>
<evidence type="ECO:0000256" key="1">
    <source>
        <dbReference type="ARBA" id="ARBA00012493"/>
    </source>
</evidence>
<dbReference type="Pfam" id="PF17921">
    <property type="entry name" value="Integrase_H2C2"/>
    <property type="match status" value="1"/>
</dbReference>
<dbReference type="PANTHER" id="PTHR37984:SF15">
    <property type="entry name" value="INTEGRASE CATALYTIC DOMAIN-CONTAINING PROTEIN"/>
    <property type="match status" value="1"/>
</dbReference>
<dbReference type="FunFam" id="3.30.420.10:FF:000032">
    <property type="entry name" value="Retrovirus-related Pol polyprotein from transposon 297-like Protein"/>
    <property type="match status" value="1"/>
</dbReference>
<dbReference type="InterPro" id="IPR012337">
    <property type="entry name" value="RNaseH-like_sf"/>
</dbReference>
<accession>A0A2S2QRJ0</accession>
<gene>
    <name evidence="3" type="primary">POL_25</name>
    <name evidence="3" type="ORF">g.138691</name>
</gene>
<dbReference type="SUPFAM" id="SSF53098">
    <property type="entry name" value="Ribonuclease H-like"/>
    <property type="match status" value="1"/>
</dbReference>
<evidence type="ECO:0000313" key="3">
    <source>
        <dbReference type="EMBL" id="MBY80355.1"/>
    </source>
</evidence>
<organism evidence="3">
    <name type="scientific">Sipha flava</name>
    <name type="common">yellow sugarcane aphid</name>
    <dbReference type="NCBI Taxonomy" id="143950"/>
    <lineage>
        <taxon>Eukaryota</taxon>
        <taxon>Metazoa</taxon>
        <taxon>Ecdysozoa</taxon>
        <taxon>Arthropoda</taxon>
        <taxon>Hexapoda</taxon>
        <taxon>Insecta</taxon>
        <taxon>Pterygota</taxon>
        <taxon>Neoptera</taxon>
        <taxon>Paraneoptera</taxon>
        <taxon>Hemiptera</taxon>
        <taxon>Sternorrhyncha</taxon>
        <taxon>Aphidomorpha</taxon>
        <taxon>Aphidoidea</taxon>
        <taxon>Aphididae</taxon>
        <taxon>Sipha</taxon>
    </lineage>
</organism>
<feature type="domain" description="Integrase catalytic" evidence="2">
    <location>
        <begin position="274"/>
        <end position="433"/>
    </location>
</feature>
<dbReference type="InterPro" id="IPR036397">
    <property type="entry name" value="RNaseH_sf"/>
</dbReference>
<dbReference type="Gene3D" id="3.40.220.10">
    <property type="entry name" value="Leucine Aminopeptidase, subunit E, domain 1"/>
    <property type="match status" value="1"/>
</dbReference>
<evidence type="ECO:0000259" key="2">
    <source>
        <dbReference type="PROSITE" id="PS50994"/>
    </source>
</evidence>
<dbReference type="InterPro" id="IPR041588">
    <property type="entry name" value="Integrase_H2C2"/>
</dbReference>